<evidence type="ECO:0000259" key="9">
    <source>
        <dbReference type="Pfam" id="PF12061"/>
    </source>
</evidence>
<dbReference type="Proteomes" id="UP001152561">
    <property type="component" value="Unassembled WGS sequence"/>
</dbReference>
<dbReference type="GO" id="GO:0005524">
    <property type="term" value="F:ATP binding"/>
    <property type="evidence" value="ECO:0007669"/>
    <property type="project" value="UniProtKB-KW"/>
</dbReference>
<evidence type="ECO:0000256" key="7">
    <source>
        <dbReference type="ARBA" id="ARBA00023054"/>
    </source>
</evidence>
<comment type="caution">
    <text evidence="10">The sequence shown here is derived from an EMBL/GenBank/DDBJ whole genome shotgun (WGS) entry which is preliminary data.</text>
</comment>
<dbReference type="AlphaFoldDB" id="A0A9Q1LLA0"/>
<keyword evidence="5" id="KW-0611">Plant defense</keyword>
<dbReference type="EMBL" id="JAJAGQ010000016">
    <property type="protein sequence ID" value="KAJ8539751.1"/>
    <property type="molecule type" value="Genomic_DNA"/>
</dbReference>
<proteinExistence type="inferred from homology"/>
<reference evidence="11" key="1">
    <citation type="journal article" date="2023" name="Proc. Natl. Acad. Sci. U.S.A.">
        <title>Genomic and structural basis for evolution of tropane alkaloid biosynthesis.</title>
        <authorList>
            <person name="Wanga Y.-J."/>
            <person name="Taina T."/>
            <person name="Yua J.-Y."/>
            <person name="Lia J."/>
            <person name="Xua B."/>
            <person name="Chenc J."/>
            <person name="D'Auriad J.C."/>
            <person name="Huanga J.-P."/>
            <person name="Huanga S.-X."/>
        </authorList>
    </citation>
    <scope>NUCLEOTIDE SEQUENCE [LARGE SCALE GENOMIC DNA]</scope>
    <source>
        <strain evidence="11">cv. KIB-2019</strain>
    </source>
</reference>
<organism evidence="10 11">
    <name type="scientific">Anisodus acutangulus</name>
    <dbReference type="NCBI Taxonomy" id="402998"/>
    <lineage>
        <taxon>Eukaryota</taxon>
        <taxon>Viridiplantae</taxon>
        <taxon>Streptophyta</taxon>
        <taxon>Embryophyta</taxon>
        <taxon>Tracheophyta</taxon>
        <taxon>Spermatophyta</taxon>
        <taxon>Magnoliopsida</taxon>
        <taxon>eudicotyledons</taxon>
        <taxon>Gunneridae</taxon>
        <taxon>Pentapetalae</taxon>
        <taxon>asterids</taxon>
        <taxon>lamiids</taxon>
        <taxon>Solanales</taxon>
        <taxon>Solanaceae</taxon>
        <taxon>Solanoideae</taxon>
        <taxon>Hyoscyameae</taxon>
        <taxon>Anisodus</taxon>
    </lineage>
</organism>
<accession>A0A9Q1LLA0</accession>
<evidence type="ECO:0000256" key="5">
    <source>
        <dbReference type="ARBA" id="ARBA00022821"/>
    </source>
</evidence>
<dbReference type="GO" id="GO:0016020">
    <property type="term" value="C:membrane"/>
    <property type="evidence" value="ECO:0007669"/>
    <property type="project" value="UniProtKB-SubCell"/>
</dbReference>
<name>A0A9Q1LLA0_9SOLA</name>
<gene>
    <name evidence="10" type="ORF">K7X08_014003</name>
</gene>
<keyword evidence="7" id="KW-0175">Coiled coil</keyword>
<keyword evidence="6" id="KW-0547">Nucleotide-binding</keyword>
<evidence type="ECO:0000313" key="10">
    <source>
        <dbReference type="EMBL" id="KAJ8539751.1"/>
    </source>
</evidence>
<protein>
    <recommendedName>
        <fullName evidence="9">Late blight resistance protein R1A-like N-terminal domain-containing protein</fullName>
    </recommendedName>
</protein>
<evidence type="ECO:0000313" key="11">
    <source>
        <dbReference type="Proteomes" id="UP001152561"/>
    </source>
</evidence>
<evidence type="ECO:0000256" key="6">
    <source>
        <dbReference type="ARBA" id="ARBA00022840"/>
    </source>
</evidence>
<comment type="subcellular location">
    <subcellularLocation>
        <location evidence="1">Membrane</location>
    </subcellularLocation>
</comment>
<dbReference type="OrthoDB" id="1305372at2759"/>
<evidence type="ECO:0000256" key="8">
    <source>
        <dbReference type="ARBA" id="ARBA00023136"/>
    </source>
</evidence>
<sequence length="310" mass="35399">MAVEAMALRDLPLLEQVQVIEQIILRDRFIEPKSQHHVNFFAHVLAVVGHASTLTWLYLPDFAPEQINLMLSDFLRMRVKPIEPCIRKIYVDVLQTLKSTIQSGWYFNIRYEHAVDSEASFVETMLHNLVEIPTKNTVVIDVGLLVYSLYEDEEEKEDMAPGKVNQAQVLDLSGNIQSLSIVIYLTIRKAFQSNLPRIHGLGYVDIFLDNLKEFQRRHSLPLASAVDEFQIIQKEFESFQPFLEAVAEERHNDLDKIQHCATQLIGNAHEVEFIVDACINKIAPVGVPRVLALGYHRGDSSYQSRGSRDS</sequence>
<keyword evidence="6" id="KW-0067">ATP-binding</keyword>
<dbReference type="GO" id="GO:0006952">
    <property type="term" value="P:defense response"/>
    <property type="evidence" value="ECO:0007669"/>
    <property type="project" value="UniProtKB-KW"/>
</dbReference>
<dbReference type="InterPro" id="IPR038005">
    <property type="entry name" value="RX-like_CC"/>
</dbReference>
<evidence type="ECO:0000256" key="1">
    <source>
        <dbReference type="ARBA" id="ARBA00004370"/>
    </source>
</evidence>
<evidence type="ECO:0000256" key="2">
    <source>
        <dbReference type="ARBA" id="ARBA00008894"/>
    </source>
</evidence>
<dbReference type="CDD" id="cd14798">
    <property type="entry name" value="RX-CC_like"/>
    <property type="match status" value="1"/>
</dbReference>
<comment type="similarity">
    <text evidence="2">Belongs to the disease resistance NB-LRR family.</text>
</comment>
<evidence type="ECO:0000256" key="4">
    <source>
        <dbReference type="ARBA" id="ARBA00022737"/>
    </source>
</evidence>
<keyword evidence="3" id="KW-0433">Leucine-rich repeat</keyword>
<dbReference type="InterPro" id="IPR021929">
    <property type="entry name" value="R1A-like_N"/>
</dbReference>
<evidence type="ECO:0000256" key="3">
    <source>
        <dbReference type="ARBA" id="ARBA00022614"/>
    </source>
</evidence>
<feature type="domain" description="Late blight resistance protein R1A-like N-terminal" evidence="9">
    <location>
        <begin position="25"/>
        <end position="136"/>
    </location>
</feature>
<keyword evidence="8" id="KW-0472">Membrane</keyword>
<keyword evidence="4" id="KW-0677">Repeat</keyword>
<keyword evidence="11" id="KW-1185">Reference proteome</keyword>
<dbReference type="Pfam" id="PF12061">
    <property type="entry name" value="NB-LRR"/>
    <property type="match status" value="1"/>
</dbReference>